<evidence type="ECO:0000313" key="10">
    <source>
        <dbReference type="RefSeq" id="XP_013772314.1"/>
    </source>
</evidence>
<organism evidence="9 15">
    <name type="scientific">Limulus polyphemus</name>
    <name type="common">Atlantic horseshoe crab</name>
    <dbReference type="NCBI Taxonomy" id="6850"/>
    <lineage>
        <taxon>Eukaryota</taxon>
        <taxon>Metazoa</taxon>
        <taxon>Ecdysozoa</taxon>
        <taxon>Arthropoda</taxon>
        <taxon>Chelicerata</taxon>
        <taxon>Merostomata</taxon>
        <taxon>Xiphosura</taxon>
        <taxon>Limulidae</taxon>
        <taxon>Limulus</taxon>
    </lineage>
</organism>
<evidence type="ECO:0000256" key="1">
    <source>
        <dbReference type="ARBA" id="ARBA00004300"/>
    </source>
</evidence>
<reference evidence="10 11" key="1">
    <citation type="submission" date="2025-05" db="UniProtKB">
        <authorList>
            <consortium name="RefSeq"/>
        </authorList>
    </citation>
    <scope>IDENTIFICATION</scope>
    <source>
        <tissue evidence="10 11">Muscle</tissue>
    </source>
</reference>
<keyword evidence="9" id="KW-1185">Reference proteome</keyword>
<feature type="domain" description="Trichohyalin-plectin-homology" evidence="8">
    <location>
        <begin position="157"/>
        <end position="493"/>
    </location>
</feature>
<keyword evidence="4" id="KW-0963">Cytoplasm</keyword>
<evidence type="ECO:0000256" key="4">
    <source>
        <dbReference type="ARBA" id="ARBA00022490"/>
    </source>
</evidence>
<feature type="coiled-coil region" evidence="7">
    <location>
        <begin position="192"/>
        <end position="280"/>
    </location>
</feature>
<dbReference type="GeneID" id="106457441"/>
<evidence type="ECO:0000313" key="9">
    <source>
        <dbReference type="Proteomes" id="UP000694941"/>
    </source>
</evidence>
<evidence type="ECO:0000313" key="14">
    <source>
        <dbReference type="RefSeq" id="XP_022239092.1"/>
    </source>
</evidence>
<dbReference type="InterPro" id="IPR043597">
    <property type="entry name" value="TPH_dom"/>
</dbReference>
<dbReference type="Proteomes" id="UP000694941">
    <property type="component" value="Unplaced"/>
</dbReference>
<comment type="similarity">
    <text evidence="2">Belongs to the TCHP family.</text>
</comment>
<feature type="coiled-coil region" evidence="7">
    <location>
        <begin position="72"/>
        <end position="146"/>
    </location>
</feature>
<evidence type="ECO:0000256" key="6">
    <source>
        <dbReference type="ARBA" id="ARBA00023212"/>
    </source>
</evidence>
<gene>
    <name evidence="10 11 12 13 14 15" type="primary">LOC106457441</name>
</gene>
<evidence type="ECO:0000313" key="12">
    <source>
        <dbReference type="RefSeq" id="XP_022239090.1"/>
    </source>
</evidence>
<dbReference type="InterPro" id="IPR043596">
    <property type="entry name" value="CFAP53/TCHP"/>
</dbReference>
<dbReference type="RefSeq" id="XP_022239089.1">
    <property type="nucleotide sequence ID" value="XM_022383381.1"/>
</dbReference>
<dbReference type="Pfam" id="PF13868">
    <property type="entry name" value="TPH"/>
    <property type="match status" value="1"/>
</dbReference>
<accession>A0ABM1S638</accession>
<evidence type="ECO:0000256" key="2">
    <source>
        <dbReference type="ARBA" id="ARBA00010777"/>
    </source>
</evidence>
<evidence type="ECO:0000259" key="8">
    <source>
        <dbReference type="Pfam" id="PF13868"/>
    </source>
</evidence>
<evidence type="ECO:0000256" key="3">
    <source>
        <dbReference type="ARBA" id="ARBA00017328"/>
    </source>
</evidence>
<keyword evidence="6" id="KW-0206">Cytoskeleton</keyword>
<evidence type="ECO:0000313" key="15">
    <source>
        <dbReference type="RefSeq" id="XP_022239093.1"/>
    </source>
</evidence>
<evidence type="ECO:0000313" key="13">
    <source>
        <dbReference type="RefSeq" id="XP_022239091.1"/>
    </source>
</evidence>
<dbReference type="PANTHER" id="PTHR31183">
    <property type="entry name" value="TRICHOPLEIN KERATIN FILAMENT-BINDING PROTEIN FAMILY MEMBER"/>
    <property type="match status" value="1"/>
</dbReference>
<proteinExistence type="inferred from homology"/>
<comment type="subcellular location">
    <subcellularLocation>
        <location evidence="1">Cytoplasm</location>
        <location evidence="1">Cytoskeleton</location>
        <location evidence="1">Microtubule organizing center</location>
        <location evidence="1">Centrosome</location>
    </subcellularLocation>
</comment>
<evidence type="ECO:0000313" key="11">
    <source>
        <dbReference type="RefSeq" id="XP_022239089.1"/>
    </source>
</evidence>
<keyword evidence="5 7" id="KW-0175">Coiled coil</keyword>
<dbReference type="RefSeq" id="XP_013772314.1">
    <property type="nucleotide sequence ID" value="XM_013916860.2"/>
</dbReference>
<dbReference type="RefSeq" id="XP_022239090.1">
    <property type="nucleotide sequence ID" value="XM_022383382.1"/>
</dbReference>
<evidence type="ECO:0000256" key="7">
    <source>
        <dbReference type="SAM" id="Coils"/>
    </source>
</evidence>
<dbReference type="RefSeq" id="XP_022239091.1">
    <property type="nucleotide sequence ID" value="XM_022383383.1"/>
</dbReference>
<sequence length="511" mass="62354">MALPSLNSYWISKKRKDLIERTIVQRREQQAQRYQTWDVAAQYFKDLDTMSTQYHNLESSRPGTANSQYLGNKESLVEEQNQEERKKKLEERRTRLAAFLKGKNEQLETELEEKKKREHLQDPWNVNALRQKLEEMKQQRKLEQLQTKEIKLYQHWQQTNPEARQLLSDHLEKNVIQSWGNQLKEKEEQTAREMAEDRLLLAVMEQKRLEEESKATELERKRKEEAEAWAEDLKKQIEEIKHKELQTQMLKKEESLLMQKQQQIEEIIIKRTELEKAQEKKKMRIALTKQWTHKLRKKAQEVQEELQFDRQLLEYFSKEEAKQQEKEKAKKERTKADLDMMRKMIQEQIKLEREREAESQLLFQEEAERVWQKREAEWEKERLAREKLLNEVLFGIKAQMEEKLEQNLKQQQEKLKEREQLVKEIELATKRSKEEEQDARAWRDQLKRDLESQILNKEQRKENDIYDKKALERRKDEEAKSYQDSLITKEDMRLQNEGYNPQFHRRKIAWL</sequence>
<name>A0ABM1S638_LIMPO</name>
<dbReference type="RefSeq" id="XP_022239092.1">
    <property type="nucleotide sequence ID" value="XM_022383384.1"/>
</dbReference>
<evidence type="ECO:0000256" key="5">
    <source>
        <dbReference type="ARBA" id="ARBA00023054"/>
    </source>
</evidence>
<protein>
    <recommendedName>
        <fullName evidence="3">Trichoplein keratin filament-binding protein</fullName>
    </recommendedName>
</protein>
<dbReference type="RefSeq" id="XP_022239093.1">
    <property type="nucleotide sequence ID" value="XM_022383385.1"/>
</dbReference>
<feature type="coiled-coil region" evidence="7">
    <location>
        <begin position="397"/>
        <end position="463"/>
    </location>
</feature>
<dbReference type="PANTHER" id="PTHR31183:SF2">
    <property type="entry name" value="TRICHOPLEIN KERATIN FILAMENT-BINDING PROTEIN"/>
    <property type="match status" value="1"/>
</dbReference>